<reference evidence="5" key="1">
    <citation type="submission" date="2016-06" db="UniProtKB">
        <authorList>
            <consortium name="WormBaseParasite"/>
        </authorList>
    </citation>
    <scope>IDENTIFICATION</scope>
</reference>
<organism evidence="4 5">
    <name type="scientific">Toxocara canis</name>
    <name type="common">Canine roundworm</name>
    <dbReference type="NCBI Taxonomy" id="6265"/>
    <lineage>
        <taxon>Eukaryota</taxon>
        <taxon>Metazoa</taxon>
        <taxon>Ecdysozoa</taxon>
        <taxon>Nematoda</taxon>
        <taxon>Chromadorea</taxon>
        <taxon>Rhabditida</taxon>
        <taxon>Spirurina</taxon>
        <taxon>Ascaridomorpha</taxon>
        <taxon>Ascaridoidea</taxon>
        <taxon>Toxocaridae</taxon>
        <taxon>Toxocara</taxon>
    </lineage>
</organism>
<keyword evidence="2" id="KW-0472">Membrane</keyword>
<evidence type="ECO:0000313" key="4">
    <source>
        <dbReference type="Proteomes" id="UP000050794"/>
    </source>
</evidence>
<evidence type="ECO:0000256" key="2">
    <source>
        <dbReference type="SAM" id="Phobius"/>
    </source>
</evidence>
<dbReference type="WBParaSite" id="TCNE_0000027101-mRNA-1">
    <property type="protein sequence ID" value="TCNE_0000027101-mRNA-1"/>
    <property type="gene ID" value="TCNE_0000027101"/>
</dbReference>
<reference evidence="3 4" key="2">
    <citation type="submission" date="2018-11" db="EMBL/GenBank/DDBJ databases">
        <authorList>
            <consortium name="Pathogen Informatics"/>
        </authorList>
    </citation>
    <scope>NUCLEOTIDE SEQUENCE [LARGE SCALE GENOMIC DNA]</scope>
</reference>
<feature type="region of interest" description="Disordered" evidence="1">
    <location>
        <begin position="146"/>
        <end position="169"/>
    </location>
</feature>
<feature type="transmembrane region" description="Helical" evidence="2">
    <location>
        <begin position="12"/>
        <end position="31"/>
    </location>
</feature>
<sequence>MPTSVLSLISPMYPPIHLLPLLIAVSMGDFMRMFPAKCGRIGVWLNGSSAVIYGLLEHVAYKIEHNWNVMKWPSDKVLLDVLRATRPSECWGHACGWLDASKLDSIQRYVSIDTIGCGCNPILVGIVRHQVALNRFWSRVNEYDGAQRTPPNEHREHATRISTANHSRL</sequence>
<evidence type="ECO:0000256" key="1">
    <source>
        <dbReference type="SAM" id="MobiDB-lite"/>
    </source>
</evidence>
<dbReference type="Proteomes" id="UP000050794">
    <property type="component" value="Unassembled WGS sequence"/>
</dbReference>
<keyword evidence="2" id="KW-0812">Transmembrane</keyword>
<keyword evidence="4" id="KW-1185">Reference proteome</keyword>
<accession>A0A183TVK2</accession>
<evidence type="ECO:0000313" key="3">
    <source>
        <dbReference type="EMBL" id="VDM23939.1"/>
    </source>
</evidence>
<protein>
    <submittedName>
        <fullName evidence="5">Transmembrane protein</fullName>
    </submittedName>
</protein>
<name>A0A183TVK2_TOXCA</name>
<keyword evidence="2" id="KW-1133">Transmembrane helix</keyword>
<dbReference type="AlphaFoldDB" id="A0A183TVK2"/>
<dbReference type="EMBL" id="UYWY01000110">
    <property type="protein sequence ID" value="VDM23939.1"/>
    <property type="molecule type" value="Genomic_DNA"/>
</dbReference>
<proteinExistence type="predicted"/>
<gene>
    <name evidence="3" type="ORF">TCNE_LOCUS272</name>
</gene>
<evidence type="ECO:0000313" key="5">
    <source>
        <dbReference type="WBParaSite" id="TCNE_0000027101-mRNA-1"/>
    </source>
</evidence>
<feature type="compositionally biased region" description="Polar residues" evidence="1">
    <location>
        <begin position="160"/>
        <end position="169"/>
    </location>
</feature>